<dbReference type="Pfam" id="PF13886">
    <property type="entry name" value="TM7S3_TM198"/>
    <property type="match status" value="1"/>
</dbReference>
<dbReference type="InterPro" id="IPR025256">
    <property type="entry name" value="TM7S3/TM198-like_dom"/>
</dbReference>
<comment type="subcellular location">
    <subcellularLocation>
        <location evidence="1">Membrane</location>
        <topology evidence="1">Multi-pass membrane protein</topology>
    </subcellularLocation>
</comment>
<feature type="transmembrane region" description="Helical" evidence="5">
    <location>
        <begin position="72"/>
        <end position="92"/>
    </location>
</feature>
<evidence type="ECO:0000313" key="7">
    <source>
        <dbReference type="EMBL" id="CAD8365314.1"/>
    </source>
</evidence>
<evidence type="ECO:0000256" key="4">
    <source>
        <dbReference type="ARBA" id="ARBA00023136"/>
    </source>
</evidence>
<organism evidence="7">
    <name type="scientific">Pyrodinium bahamense</name>
    <dbReference type="NCBI Taxonomy" id="73915"/>
    <lineage>
        <taxon>Eukaryota</taxon>
        <taxon>Sar</taxon>
        <taxon>Alveolata</taxon>
        <taxon>Dinophyceae</taxon>
        <taxon>Gonyaulacales</taxon>
        <taxon>Pyrocystaceae</taxon>
        <taxon>Pyrodinium</taxon>
    </lineage>
</organism>
<accession>A0A7S0FL56</accession>
<evidence type="ECO:0000256" key="5">
    <source>
        <dbReference type="SAM" id="Phobius"/>
    </source>
</evidence>
<dbReference type="AlphaFoldDB" id="A0A7S0FL56"/>
<feature type="transmembrane region" description="Helical" evidence="5">
    <location>
        <begin position="104"/>
        <end position="124"/>
    </location>
</feature>
<proteinExistence type="predicted"/>
<keyword evidence="2 5" id="KW-0812">Transmembrane</keyword>
<dbReference type="GO" id="GO:0016020">
    <property type="term" value="C:membrane"/>
    <property type="evidence" value="ECO:0007669"/>
    <property type="project" value="UniProtKB-SubCell"/>
</dbReference>
<name>A0A7S0FL56_9DINO</name>
<evidence type="ECO:0000256" key="2">
    <source>
        <dbReference type="ARBA" id="ARBA00022692"/>
    </source>
</evidence>
<feature type="transmembrane region" description="Helical" evidence="5">
    <location>
        <begin position="47"/>
        <end position="65"/>
    </location>
</feature>
<evidence type="ECO:0000259" key="6">
    <source>
        <dbReference type="Pfam" id="PF13886"/>
    </source>
</evidence>
<feature type="transmembrane region" description="Helical" evidence="5">
    <location>
        <begin position="230"/>
        <end position="250"/>
    </location>
</feature>
<feature type="transmembrane region" description="Helical" evidence="5">
    <location>
        <begin position="171"/>
        <end position="188"/>
    </location>
</feature>
<sequence>MAQAPRPSKPACPCPRNCPGHLVQRAAMPFGSSVDELLPEECDASTIGLLAVGCLLGLVLCFCGYRLYFSALAVFAFLLAFTAEAALGAVWLGQDPREQGSKKALVVVCGLLWGTMAAVLCMKLAKFVHMLIGFLGGAAIGAGMVLLVVYVSQQPINEMEEAEPFKGWEQFASVTVGVPVVLVVGCLCRGFTTTLLMGATAIGGAVVVVLSAVLLMRCAEVDMDVLGKNAVQAGLMAVLAAFGFALQYCTQPRAGQERERET</sequence>
<evidence type="ECO:0000256" key="1">
    <source>
        <dbReference type="ARBA" id="ARBA00004141"/>
    </source>
</evidence>
<feature type="transmembrane region" description="Helical" evidence="5">
    <location>
        <begin position="195"/>
        <end position="215"/>
    </location>
</feature>
<keyword evidence="4 5" id="KW-0472">Membrane</keyword>
<keyword evidence="3 5" id="KW-1133">Transmembrane helix</keyword>
<evidence type="ECO:0000256" key="3">
    <source>
        <dbReference type="ARBA" id="ARBA00022989"/>
    </source>
</evidence>
<feature type="domain" description="TM7S3/TM198-like" evidence="6">
    <location>
        <begin position="51"/>
        <end position="247"/>
    </location>
</feature>
<reference evidence="7" key="1">
    <citation type="submission" date="2021-01" db="EMBL/GenBank/DDBJ databases">
        <authorList>
            <person name="Corre E."/>
            <person name="Pelletier E."/>
            <person name="Niang G."/>
            <person name="Scheremetjew M."/>
            <person name="Finn R."/>
            <person name="Kale V."/>
            <person name="Holt S."/>
            <person name="Cochrane G."/>
            <person name="Meng A."/>
            <person name="Brown T."/>
            <person name="Cohen L."/>
        </authorList>
    </citation>
    <scope>NUCLEOTIDE SEQUENCE</scope>
    <source>
        <strain evidence="7">Pbaha01</strain>
    </source>
</reference>
<protein>
    <recommendedName>
        <fullName evidence="6">TM7S3/TM198-like domain-containing protein</fullName>
    </recommendedName>
</protein>
<dbReference type="EMBL" id="HBEG01028476">
    <property type="protein sequence ID" value="CAD8365314.1"/>
    <property type="molecule type" value="Transcribed_RNA"/>
</dbReference>
<feature type="transmembrane region" description="Helical" evidence="5">
    <location>
        <begin position="131"/>
        <end position="151"/>
    </location>
</feature>
<gene>
    <name evidence="7" type="ORF">PBAH0796_LOCUS17321</name>
</gene>